<protein>
    <recommendedName>
        <fullName evidence="3">DUF4219 domain-containing protein</fullName>
    </recommendedName>
</protein>
<feature type="region of interest" description="Disordered" evidence="1">
    <location>
        <begin position="121"/>
        <end position="143"/>
    </location>
</feature>
<evidence type="ECO:0000256" key="1">
    <source>
        <dbReference type="SAM" id="MobiDB-lite"/>
    </source>
</evidence>
<reference evidence="2" key="1">
    <citation type="journal article" date="2007" name="PLoS ONE">
        <title>The first genome sequence of an elite grapevine cultivar (Pinot noir Vitis vinifera L.): coping with a highly heterozygous genome.</title>
        <authorList>
            <person name="Velasco R."/>
            <person name="Zharkikh A."/>
            <person name="Troggio M."/>
            <person name="Cartwright D.A."/>
            <person name="Cestaro A."/>
            <person name="Pruss D."/>
            <person name="Pindo M."/>
            <person name="FitzGerald L.M."/>
            <person name="Vezzulli S."/>
            <person name="Reid J."/>
            <person name="Malacarne G."/>
            <person name="Iliev D."/>
            <person name="Coppola G."/>
            <person name="Wardell B."/>
            <person name="Micheletti D."/>
            <person name="Macalma T."/>
            <person name="Facci M."/>
            <person name="Mitchell J.T."/>
            <person name="Perazzolli M."/>
            <person name="Eldredge G."/>
            <person name="Gatto P."/>
            <person name="Oyzerski R."/>
            <person name="Moretto M."/>
            <person name="Gutin N."/>
            <person name="Stefanini M."/>
            <person name="Chen Y."/>
            <person name="Segala C."/>
            <person name="Davenport C."/>
            <person name="Dematte L."/>
            <person name="Mraz A."/>
            <person name="Battilana J."/>
            <person name="Stormo K."/>
            <person name="Costa F."/>
            <person name="Tao Q."/>
            <person name="Si-Ammour A."/>
            <person name="Harkins T."/>
            <person name="Lackey A."/>
            <person name="Perbost C."/>
            <person name="Taillon B."/>
            <person name="Stella A."/>
            <person name="Solovyev V."/>
            <person name="Fawcett J.A."/>
            <person name="Sterck L."/>
            <person name="Vandepoele K."/>
            <person name="Grando S.M."/>
            <person name="Toppo S."/>
            <person name="Moser C."/>
            <person name="Lanchbury J."/>
            <person name="Bogden R."/>
            <person name="Skolnick M."/>
            <person name="Sgaramella V."/>
            <person name="Bhatnagar S.K."/>
            <person name="Fontana P."/>
            <person name="Gutin A."/>
            <person name="Van de Peer Y."/>
            <person name="Salamini F."/>
            <person name="Viola R."/>
        </authorList>
    </citation>
    <scope>NUCLEOTIDE SEQUENCE</scope>
</reference>
<accession>A5BM96</accession>
<gene>
    <name evidence="2" type="ORF">VITISV_043389</name>
</gene>
<name>A5BM96_VITVI</name>
<evidence type="ECO:0008006" key="3">
    <source>
        <dbReference type="Google" id="ProtNLM"/>
    </source>
</evidence>
<dbReference type="AlphaFoldDB" id="A5BM96"/>
<organism evidence="2">
    <name type="scientific">Vitis vinifera</name>
    <name type="common">Grape</name>
    <dbReference type="NCBI Taxonomy" id="29760"/>
    <lineage>
        <taxon>Eukaryota</taxon>
        <taxon>Viridiplantae</taxon>
        <taxon>Streptophyta</taxon>
        <taxon>Embryophyta</taxon>
        <taxon>Tracheophyta</taxon>
        <taxon>Spermatophyta</taxon>
        <taxon>Magnoliopsida</taxon>
        <taxon>eudicotyledons</taxon>
        <taxon>Gunneridae</taxon>
        <taxon>Pentapetalae</taxon>
        <taxon>rosids</taxon>
        <taxon>Vitales</taxon>
        <taxon>Vitaceae</taxon>
        <taxon>Viteae</taxon>
        <taxon>Vitis</taxon>
    </lineage>
</organism>
<feature type="compositionally biased region" description="Basic and acidic residues" evidence="1">
    <location>
        <begin position="166"/>
        <end position="183"/>
    </location>
</feature>
<feature type="compositionally biased region" description="Acidic residues" evidence="1">
    <location>
        <begin position="127"/>
        <end position="143"/>
    </location>
</feature>
<proteinExistence type="predicted"/>
<evidence type="ECO:0000313" key="2">
    <source>
        <dbReference type="EMBL" id="CAN65822.1"/>
    </source>
</evidence>
<dbReference type="EMBL" id="AM464406">
    <property type="protein sequence ID" value="CAN65822.1"/>
    <property type="molecule type" value="Genomic_DNA"/>
</dbReference>
<sequence>MAIPSSSSQTESFAKNGAPFVMGIDYPCWKTKMTWYLQSTDLDVWDIIKDGPTFPTKLVDGVMILRSLRSKWHTKVTAIQEAKDSTKLPMEELIGSLMTYEINLTKKLQEGEDKKKKSITLKATTKEEEDVEEEKPSEEEDDLALITRKLNKYMRGERFRGRRFTSRRDLSKKESSSHGDKEK</sequence>
<feature type="region of interest" description="Disordered" evidence="1">
    <location>
        <begin position="164"/>
        <end position="183"/>
    </location>
</feature>